<evidence type="ECO:0000256" key="1">
    <source>
        <dbReference type="ARBA" id="ARBA00012513"/>
    </source>
</evidence>
<evidence type="ECO:0000256" key="3">
    <source>
        <dbReference type="ARBA" id="ARBA00022679"/>
    </source>
</evidence>
<dbReference type="PROSITE" id="PS50011">
    <property type="entry name" value="PROTEIN_KINASE_DOM"/>
    <property type="match status" value="1"/>
</dbReference>
<dbReference type="InterPro" id="IPR011009">
    <property type="entry name" value="Kinase-like_dom_sf"/>
</dbReference>
<dbReference type="PANTHER" id="PTHR43289:SF6">
    <property type="entry name" value="SERINE_THREONINE-PROTEIN KINASE NEKL-3"/>
    <property type="match status" value="1"/>
</dbReference>
<evidence type="ECO:0000313" key="9">
    <source>
        <dbReference type="EMBL" id="AXG81279.1"/>
    </source>
</evidence>
<keyword evidence="10" id="KW-1185">Reference proteome</keyword>
<dbReference type="PROSITE" id="PS00108">
    <property type="entry name" value="PROTEIN_KINASE_ST"/>
    <property type="match status" value="1"/>
</dbReference>
<organism evidence="9 10">
    <name type="scientific">Streptomyces paludis</name>
    <dbReference type="NCBI Taxonomy" id="2282738"/>
    <lineage>
        <taxon>Bacteria</taxon>
        <taxon>Bacillati</taxon>
        <taxon>Actinomycetota</taxon>
        <taxon>Actinomycetes</taxon>
        <taxon>Kitasatosporales</taxon>
        <taxon>Streptomycetaceae</taxon>
        <taxon>Streptomyces</taxon>
    </lineage>
</organism>
<dbReference type="Proteomes" id="UP000253868">
    <property type="component" value="Chromosome"/>
</dbReference>
<dbReference type="AlphaFoldDB" id="A0A345HX55"/>
<accession>A0A345HX55</accession>
<dbReference type="PANTHER" id="PTHR43289">
    <property type="entry name" value="MITOGEN-ACTIVATED PROTEIN KINASE KINASE KINASE 20-RELATED"/>
    <property type="match status" value="1"/>
</dbReference>
<name>A0A345HX55_9ACTN</name>
<dbReference type="Gene3D" id="3.30.200.20">
    <property type="entry name" value="Phosphorylase Kinase, domain 1"/>
    <property type="match status" value="1"/>
</dbReference>
<feature type="region of interest" description="Disordered" evidence="7">
    <location>
        <begin position="289"/>
        <end position="334"/>
    </location>
</feature>
<dbReference type="Gene3D" id="1.10.510.10">
    <property type="entry name" value="Transferase(Phosphotransferase) domain 1"/>
    <property type="match status" value="1"/>
</dbReference>
<evidence type="ECO:0000259" key="8">
    <source>
        <dbReference type="PROSITE" id="PS50011"/>
    </source>
</evidence>
<feature type="compositionally biased region" description="Pro residues" evidence="7">
    <location>
        <begin position="310"/>
        <end position="319"/>
    </location>
</feature>
<dbReference type="EC" id="2.7.11.1" evidence="1"/>
<dbReference type="RefSeq" id="WP_114663820.1">
    <property type="nucleotide sequence ID" value="NZ_CP031194.1"/>
</dbReference>
<keyword evidence="4" id="KW-0547">Nucleotide-binding</keyword>
<reference evidence="10" key="1">
    <citation type="submission" date="2018-07" db="EMBL/GenBank/DDBJ databases">
        <authorList>
            <person name="Zhao J."/>
        </authorList>
    </citation>
    <scope>NUCLEOTIDE SEQUENCE [LARGE SCALE GENOMIC DNA]</scope>
    <source>
        <strain evidence="10">GSSD-12</strain>
    </source>
</reference>
<gene>
    <name evidence="9" type="ORF">DVK44_30315</name>
</gene>
<dbReference type="InterPro" id="IPR008271">
    <property type="entry name" value="Ser/Thr_kinase_AS"/>
</dbReference>
<proteinExistence type="predicted"/>
<dbReference type="GO" id="GO:0005524">
    <property type="term" value="F:ATP binding"/>
    <property type="evidence" value="ECO:0007669"/>
    <property type="project" value="UniProtKB-KW"/>
</dbReference>
<dbReference type="InterPro" id="IPR000719">
    <property type="entry name" value="Prot_kinase_dom"/>
</dbReference>
<dbReference type="Pfam" id="PF00069">
    <property type="entry name" value="Pkinase"/>
    <property type="match status" value="1"/>
</dbReference>
<sequence>MRDSEVRDGEVIRDRYKLVAPIASGGMGHLWRAEDLLDGGFVAVKLVRFDQENLRRLDTRERVAEEGTLRGRFKNEGDVQRWLKHPNIPEIYCQGVHRGMDYLVMRLVEGQSLHDFLEGGRQLPLGPAVAVAVQVAEALACAHDRSVVHRDVKPENIMLPWEGGAMLLDFGIARSLHSAAPRYTKEGTSIGTLGYQAPEQIVGKELTTRTDSYGLGCVMYEMLTGRGPFLAADPDVLAAKHRFEEPLPPSCHAAGIPPELDDLLLRMLAKDPGRRPGIHQVLAELRPFQPVLGDPAPQPRLHPDPTLPLRVPPENPPSTAPLRHPGGPVQDEWLSESATKKTCEQAESELAVGAPGEAVRRLAELAPRVREEWGARRPLVRRVWELAAEGLRLLGDCAEAAPLYERLAEDVKRRTSDEDRTEYAVLRLRAAECGLVFGEIEPAAAALAEARSLLGQLSDPRRATRVRRVIQEVGADSLEVCTDPGITAAIEDVLREPGA</sequence>
<evidence type="ECO:0000256" key="5">
    <source>
        <dbReference type="ARBA" id="ARBA00022777"/>
    </source>
</evidence>
<dbReference type="KEGG" id="spad:DVK44_30315"/>
<protein>
    <recommendedName>
        <fullName evidence="1">non-specific serine/threonine protein kinase</fullName>
        <ecNumber evidence="1">2.7.11.1</ecNumber>
    </recommendedName>
</protein>
<keyword evidence="2 9" id="KW-0723">Serine/threonine-protein kinase</keyword>
<keyword evidence="6" id="KW-0067">ATP-binding</keyword>
<evidence type="ECO:0000256" key="4">
    <source>
        <dbReference type="ARBA" id="ARBA00022741"/>
    </source>
</evidence>
<dbReference type="GO" id="GO:0004674">
    <property type="term" value="F:protein serine/threonine kinase activity"/>
    <property type="evidence" value="ECO:0007669"/>
    <property type="project" value="UniProtKB-KW"/>
</dbReference>
<keyword evidence="5 9" id="KW-0418">Kinase</keyword>
<dbReference type="SMART" id="SM00220">
    <property type="entry name" value="S_TKc"/>
    <property type="match status" value="1"/>
</dbReference>
<dbReference type="SUPFAM" id="SSF56112">
    <property type="entry name" value="Protein kinase-like (PK-like)"/>
    <property type="match status" value="1"/>
</dbReference>
<dbReference type="EMBL" id="CP031194">
    <property type="protein sequence ID" value="AXG81279.1"/>
    <property type="molecule type" value="Genomic_DNA"/>
</dbReference>
<dbReference type="OrthoDB" id="9762169at2"/>
<evidence type="ECO:0000256" key="6">
    <source>
        <dbReference type="ARBA" id="ARBA00022840"/>
    </source>
</evidence>
<feature type="domain" description="Protein kinase" evidence="8">
    <location>
        <begin position="16"/>
        <end position="292"/>
    </location>
</feature>
<evidence type="ECO:0000256" key="7">
    <source>
        <dbReference type="SAM" id="MobiDB-lite"/>
    </source>
</evidence>
<evidence type="ECO:0000256" key="2">
    <source>
        <dbReference type="ARBA" id="ARBA00022527"/>
    </source>
</evidence>
<evidence type="ECO:0000313" key="10">
    <source>
        <dbReference type="Proteomes" id="UP000253868"/>
    </source>
</evidence>
<keyword evidence="3" id="KW-0808">Transferase</keyword>
<dbReference type="CDD" id="cd14014">
    <property type="entry name" value="STKc_PknB_like"/>
    <property type="match status" value="1"/>
</dbReference>